<dbReference type="PANTHER" id="PTHR43619">
    <property type="entry name" value="S-ADENOSYL-L-METHIONINE-DEPENDENT METHYLTRANSFERASE YKTD-RELATED"/>
    <property type="match status" value="1"/>
</dbReference>
<evidence type="ECO:0000256" key="7">
    <source>
        <dbReference type="ARBA" id="ARBA00022776"/>
    </source>
</evidence>
<evidence type="ECO:0000256" key="8">
    <source>
        <dbReference type="ARBA" id="ARBA00022838"/>
    </source>
</evidence>
<keyword evidence="4" id="KW-0489">Methyltransferase</keyword>
<keyword evidence="14" id="KW-1185">Reference proteome</keyword>
<evidence type="ECO:0000313" key="14">
    <source>
        <dbReference type="Proteomes" id="UP001485043"/>
    </source>
</evidence>
<accession>A0AAW1T7D8</accession>
<dbReference type="InterPro" id="IPR007213">
    <property type="entry name" value="Ppm1/Ppm2/Tcmp"/>
</dbReference>
<dbReference type="InterPro" id="IPR007128">
    <property type="entry name" value="PMF1/Nnf1"/>
</dbReference>
<evidence type="ECO:0000256" key="2">
    <source>
        <dbReference type="ARBA" id="ARBA00004629"/>
    </source>
</evidence>
<evidence type="ECO:0000313" key="13">
    <source>
        <dbReference type="EMBL" id="KAK9864605.1"/>
    </source>
</evidence>
<evidence type="ECO:0000256" key="4">
    <source>
        <dbReference type="ARBA" id="ARBA00022603"/>
    </source>
</evidence>
<keyword evidence="3" id="KW-0158">Chromosome</keyword>
<dbReference type="Proteomes" id="UP001485043">
    <property type="component" value="Unassembled WGS sequence"/>
</dbReference>
<keyword evidence="9" id="KW-0539">Nucleus</keyword>
<dbReference type="Pfam" id="PF03980">
    <property type="entry name" value="Nnf1"/>
    <property type="match status" value="1"/>
</dbReference>
<keyword evidence="11" id="KW-0137">Centromere</keyword>
<keyword evidence="5" id="KW-0132">Cell division</keyword>
<dbReference type="GO" id="GO:0005634">
    <property type="term" value="C:nucleus"/>
    <property type="evidence" value="ECO:0007669"/>
    <property type="project" value="UniProtKB-SubCell"/>
</dbReference>
<gene>
    <name evidence="13" type="ORF">WJX84_012317</name>
</gene>
<dbReference type="GO" id="GO:0032259">
    <property type="term" value="P:methylation"/>
    <property type="evidence" value="ECO:0007669"/>
    <property type="project" value="UniProtKB-KW"/>
</dbReference>
<keyword evidence="8" id="KW-0995">Kinetochore</keyword>
<dbReference type="Gene3D" id="3.40.50.150">
    <property type="entry name" value="Vaccinia Virus protein VP39"/>
    <property type="match status" value="1"/>
</dbReference>
<evidence type="ECO:0000256" key="11">
    <source>
        <dbReference type="ARBA" id="ARBA00023328"/>
    </source>
</evidence>
<feature type="coiled-coil region" evidence="12">
    <location>
        <begin position="128"/>
        <end position="155"/>
    </location>
</feature>
<dbReference type="Pfam" id="PF04072">
    <property type="entry name" value="LCM"/>
    <property type="match status" value="1"/>
</dbReference>
<evidence type="ECO:0000256" key="6">
    <source>
        <dbReference type="ARBA" id="ARBA00022679"/>
    </source>
</evidence>
<dbReference type="InterPro" id="IPR029063">
    <property type="entry name" value="SAM-dependent_MTases_sf"/>
</dbReference>
<dbReference type="AlphaFoldDB" id="A0AAW1T7D8"/>
<dbReference type="PANTHER" id="PTHR43619:SF2">
    <property type="entry name" value="S-ADENOSYL-L-METHIONINE-DEPENDENT METHYLTRANSFERASES SUPERFAMILY PROTEIN"/>
    <property type="match status" value="1"/>
</dbReference>
<evidence type="ECO:0008006" key="15">
    <source>
        <dbReference type="Google" id="ProtNLM"/>
    </source>
</evidence>
<organism evidence="13 14">
    <name type="scientific">Apatococcus fuscideae</name>
    <dbReference type="NCBI Taxonomy" id="2026836"/>
    <lineage>
        <taxon>Eukaryota</taxon>
        <taxon>Viridiplantae</taxon>
        <taxon>Chlorophyta</taxon>
        <taxon>core chlorophytes</taxon>
        <taxon>Trebouxiophyceae</taxon>
        <taxon>Chlorellales</taxon>
        <taxon>Chlorellaceae</taxon>
        <taxon>Apatococcus</taxon>
    </lineage>
</organism>
<evidence type="ECO:0000256" key="3">
    <source>
        <dbReference type="ARBA" id="ARBA00022454"/>
    </source>
</evidence>
<keyword evidence="7" id="KW-0498">Mitosis</keyword>
<keyword evidence="10" id="KW-0131">Cell cycle</keyword>
<keyword evidence="12" id="KW-0175">Coiled coil</keyword>
<dbReference type="EMBL" id="JALJOV010000334">
    <property type="protein sequence ID" value="KAK9864605.1"/>
    <property type="molecule type" value="Genomic_DNA"/>
</dbReference>
<dbReference type="SUPFAM" id="SSF53335">
    <property type="entry name" value="S-adenosyl-L-methionine-dependent methyltransferases"/>
    <property type="match status" value="1"/>
</dbReference>
<evidence type="ECO:0000256" key="1">
    <source>
        <dbReference type="ARBA" id="ARBA00004123"/>
    </source>
</evidence>
<dbReference type="GO" id="GO:0000444">
    <property type="term" value="C:MIS12/MIND type complex"/>
    <property type="evidence" value="ECO:0007669"/>
    <property type="project" value="InterPro"/>
</dbReference>
<keyword evidence="6" id="KW-0808">Transferase</keyword>
<evidence type="ECO:0000256" key="10">
    <source>
        <dbReference type="ARBA" id="ARBA00023306"/>
    </source>
</evidence>
<evidence type="ECO:0000256" key="5">
    <source>
        <dbReference type="ARBA" id="ARBA00022618"/>
    </source>
</evidence>
<protein>
    <recommendedName>
        <fullName evidence="15">[Phosphatase 2A protein]-leucine-carboxy methyltransferase 1</fullName>
    </recommendedName>
</protein>
<comment type="subcellular location">
    <subcellularLocation>
        <location evidence="2">Chromosome</location>
        <location evidence="2">Centromere</location>
        <location evidence="2">Kinetochore</location>
    </subcellularLocation>
    <subcellularLocation>
        <location evidence="1">Nucleus</location>
    </subcellularLocation>
</comment>
<name>A0AAW1T7D8_9CHLO</name>
<dbReference type="GO" id="GO:0051301">
    <property type="term" value="P:cell division"/>
    <property type="evidence" value="ECO:0007669"/>
    <property type="project" value="UniProtKB-KW"/>
</dbReference>
<reference evidence="13 14" key="1">
    <citation type="journal article" date="2024" name="Nat. Commun.">
        <title>Phylogenomics reveals the evolutionary origins of lichenization in chlorophyte algae.</title>
        <authorList>
            <person name="Puginier C."/>
            <person name="Libourel C."/>
            <person name="Otte J."/>
            <person name="Skaloud P."/>
            <person name="Haon M."/>
            <person name="Grisel S."/>
            <person name="Petersen M."/>
            <person name="Berrin J.G."/>
            <person name="Delaux P.M."/>
            <person name="Dal Grande F."/>
            <person name="Keller J."/>
        </authorList>
    </citation>
    <scope>NUCLEOTIDE SEQUENCE [LARGE SCALE GENOMIC DNA]</scope>
    <source>
        <strain evidence="13 14">SAG 2523</strain>
    </source>
</reference>
<evidence type="ECO:0000256" key="12">
    <source>
        <dbReference type="SAM" id="Coils"/>
    </source>
</evidence>
<comment type="caution">
    <text evidence="13">The sequence shown here is derived from an EMBL/GenBank/DDBJ whole genome shotgun (WGS) entry which is preliminary data.</text>
</comment>
<dbReference type="GO" id="GO:0008168">
    <property type="term" value="F:methyltransferase activity"/>
    <property type="evidence" value="ECO:0007669"/>
    <property type="project" value="UniProtKB-KW"/>
</dbReference>
<evidence type="ECO:0000256" key="9">
    <source>
        <dbReference type="ARBA" id="ARBA00023242"/>
    </source>
</evidence>
<proteinExistence type="predicted"/>
<sequence length="524" mass="57814">MEGSLQLASNEASGREAEAVFDGRRAAALQRATKRLLNKAIKAPDLEAFCQKFPALPKRCQTALYDLTQQAMHQTRQFSEEEIADIFEELHVWNTLSDLDLKFSPARICASVEATQGQATAAVRQMQLHVKQKERQELEAILQQMRAEDEQLKEKLATRRAAHNAAAQQLQASLEVLQKVQQCTHSCSCSEAERNTVFNGLDNAVSYSAQMVAAYRALESEQEDALFQDLLAESLAGPAAMEDARLQTPEWIKGEGSAGGQKRRRVQYSRMAVRTKFIDDCIAQSLTSQEGLKQVVLLGAGLLQHTDAGVSWFEVDMADVLLAKQKALSLLGAEISAPAGLDACGQLAPAHASALGQQFRYPLRPDKWISFEANLEGDTWQKELKAHGFRPEIPTVWVAEGLLMYLTPEAVDKLLAGTSDLSCPGSTLVTMAFNEETLGRDDLTVGDYARTQAWDILKSSFKAGFPDKPTQWLEHRGWRAHQVLTYGEIAHQVAGMDSQYSFDVKAPGIAGRRVFFITASPTSQ</sequence>